<feature type="transmembrane region" description="Helical" evidence="1">
    <location>
        <begin position="7"/>
        <end position="25"/>
    </location>
</feature>
<evidence type="ECO:0000313" key="2">
    <source>
        <dbReference type="EMBL" id="KYO64134.1"/>
    </source>
</evidence>
<keyword evidence="1" id="KW-0812">Transmembrane</keyword>
<dbReference type="Pfam" id="PF08905">
    <property type="entry name" value="DUF1850"/>
    <property type="match status" value="1"/>
</dbReference>
<dbReference type="Proteomes" id="UP000075737">
    <property type="component" value="Unassembled WGS sequence"/>
</dbReference>
<dbReference type="AlphaFoldDB" id="A0A162M5S1"/>
<dbReference type="InterPro" id="IPR015001">
    <property type="entry name" value="DUF1850"/>
</dbReference>
<keyword evidence="1" id="KW-0472">Membrane</keyword>
<dbReference type="RefSeq" id="WP_068749256.1">
    <property type="nucleotide sequence ID" value="NZ_LOHZ01000044.1"/>
</dbReference>
<comment type="caution">
    <text evidence="2">The sequence shown here is derived from an EMBL/GenBank/DDBJ whole genome shotgun (WGS) entry which is preliminary data.</text>
</comment>
<evidence type="ECO:0000256" key="1">
    <source>
        <dbReference type="SAM" id="Phobius"/>
    </source>
</evidence>
<evidence type="ECO:0008006" key="4">
    <source>
        <dbReference type="Google" id="ProtNLM"/>
    </source>
</evidence>
<proteinExistence type="predicted"/>
<keyword evidence="3" id="KW-1185">Reference proteome</keyword>
<dbReference type="EMBL" id="LOHZ01000044">
    <property type="protein sequence ID" value="KYO64134.1"/>
    <property type="molecule type" value="Genomic_DNA"/>
</dbReference>
<name>A0A162M5S1_9FIRM</name>
<dbReference type="STRING" id="520767.ATZ99_21650"/>
<sequence length="164" mass="19119">MKKRIDIFFFFLVLVIAVFFSFYRVEKKVILTVYNADNGKTIEIPLQNNEFTHVFIHSIQKTPVYEDFKVEDNKKLHLIRTRYFSLGIGLPYAEEGKFENQNGEFVMEMNRFFDTLPIRVSPLKGHGIIANGIMYNFLDFSSPNDLIIISAKVRWIIKNIKGGS</sequence>
<dbReference type="OrthoDB" id="4304at2"/>
<gene>
    <name evidence="2" type="ORF">ATZ99_21650</name>
</gene>
<reference evidence="2 3" key="1">
    <citation type="submission" date="2015-12" db="EMBL/GenBank/DDBJ databases">
        <title>Draft genome of Thermovenabulum gondwanense isolated from a red thermophilic microbial mat colonisisng an outflow channel of a bore well.</title>
        <authorList>
            <person name="Patel B.K."/>
        </authorList>
    </citation>
    <scope>NUCLEOTIDE SEQUENCE [LARGE SCALE GENOMIC DNA]</scope>
    <source>
        <strain evidence="2 3">R270</strain>
    </source>
</reference>
<accession>A0A162M5S1</accession>
<evidence type="ECO:0000313" key="3">
    <source>
        <dbReference type="Proteomes" id="UP000075737"/>
    </source>
</evidence>
<organism evidence="2 3">
    <name type="scientific">Thermovenabulum gondwanense</name>
    <dbReference type="NCBI Taxonomy" id="520767"/>
    <lineage>
        <taxon>Bacteria</taxon>
        <taxon>Bacillati</taxon>
        <taxon>Bacillota</taxon>
        <taxon>Clostridia</taxon>
        <taxon>Thermosediminibacterales</taxon>
        <taxon>Thermosediminibacteraceae</taxon>
        <taxon>Thermovenabulum</taxon>
    </lineage>
</organism>
<protein>
    <recommendedName>
        <fullName evidence="4">DUF1850 domain-containing protein</fullName>
    </recommendedName>
</protein>
<keyword evidence="1" id="KW-1133">Transmembrane helix</keyword>